<dbReference type="AlphaFoldDB" id="A0A0L6VP18"/>
<dbReference type="VEuPathDB" id="FungiDB:VP01_12680g1"/>
<evidence type="ECO:0000313" key="3">
    <source>
        <dbReference type="EMBL" id="KNZ62459.1"/>
    </source>
</evidence>
<accession>A0A0L6VP18</accession>
<protein>
    <recommendedName>
        <fullName evidence="2">Retroviral polymerase SH3-like domain-containing protein</fullName>
    </recommendedName>
</protein>
<reference evidence="3 4" key="1">
    <citation type="submission" date="2015-08" db="EMBL/GenBank/DDBJ databases">
        <title>Next Generation Sequencing and Analysis of the Genome of Puccinia sorghi L Schw, the Causal Agent of Maize Common Rust.</title>
        <authorList>
            <person name="Rochi L."/>
            <person name="Burguener G."/>
            <person name="Darino M."/>
            <person name="Turjanski A."/>
            <person name="Kreff E."/>
            <person name="Dieguez M.J."/>
            <person name="Sacco F."/>
        </authorList>
    </citation>
    <scope>NUCLEOTIDE SEQUENCE [LARGE SCALE GENOMIC DNA]</scope>
    <source>
        <strain evidence="3 4">RO10H11247</strain>
    </source>
</reference>
<feature type="compositionally biased region" description="Polar residues" evidence="1">
    <location>
        <begin position="83"/>
        <end position="94"/>
    </location>
</feature>
<organism evidence="3 4">
    <name type="scientific">Puccinia sorghi</name>
    <dbReference type="NCBI Taxonomy" id="27349"/>
    <lineage>
        <taxon>Eukaryota</taxon>
        <taxon>Fungi</taxon>
        <taxon>Dikarya</taxon>
        <taxon>Basidiomycota</taxon>
        <taxon>Pucciniomycotina</taxon>
        <taxon>Pucciniomycetes</taxon>
        <taxon>Pucciniales</taxon>
        <taxon>Pucciniaceae</taxon>
        <taxon>Puccinia</taxon>
    </lineage>
</organism>
<dbReference type="Pfam" id="PF25597">
    <property type="entry name" value="SH3_retrovirus"/>
    <property type="match status" value="1"/>
</dbReference>
<comment type="caution">
    <text evidence="3">The sequence shown here is derived from an EMBL/GenBank/DDBJ whole genome shotgun (WGS) entry which is preliminary data.</text>
</comment>
<evidence type="ECO:0000259" key="2">
    <source>
        <dbReference type="Pfam" id="PF25597"/>
    </source>
</evidence>
<feature type="compositionally biased region" description="Basic and acidic residues" evidence="1">
    <location>
        <begin position="95"/>
        <end position="108"/>
    </location>
</feature>
<name>A0A0L6VP18_9BASI</name>
<feature type="region of interest" description="Disordered" evidence="1">
    <location>
        <begin position="66"/>
        <end position="109"/>
    </location>
</feature>
<feature type="non-terminal residue" evidence="3">
    <location>
        <position position="1"/>
    </location>
</feature>
<dbReference type="InterPro" id="IPR057670">
    <property type="entry name" value="SH3_retrovirus"/>
</dbReference>
<dbReference type="EMBL" id="LAVV01002977">
    <property type="protein sequence ID" value="KNZ62459.1"/>
    <property type="molecule type" value="Genomic_DNA"/>
</dbReference>
<evidence type="ECO:0000256" key="1">
    <source>
        <dbReference type="SAM" id="MobiDB-lite"/>
    </source>
</evidence>
<proteinExistence type="predicted"/>
<sequence length="161" mass="18333">DFKLNPTAERGIMLGYENDFSSYWILKLDDRKIVRVRNVKFEEFIFPGLNEGKILDDNRPRTEIFETVKDKSPETLQGPIDSTPLSESVNNPTAEHQDTESTPHKAPKEISSQILTDNILSVNRKGNSVIVYLTENLEDNTPSSYVQAINSTESSFWKKVI</sequence>
<dbReference type="Proteomes" id="UP000037035">
    <property type="component" value="Unassembled WGS sequence"/>
</dbReference>
<evidence type="ECO:0000313" key="4">
    <source>
        <dbReference type="Proteomes" id="UP000037035"/>
    </source>
</evidence>
<feature type="domain" description="Retroviral polymerase SH3-like" evidence="2">
    <location>
        <begin position="3"/>
        <end position="49"/>
    </location>
</feature>
<gene>
    <name evidence="3" type="ORF">VP01_12680g1</name>
</gene>
<keyword evidence="4" id="KW-1185">Reference proteome</keyword>